<dbReference type="InterPro" id="IPR023996">
    <property type="entry name" value="TonB-dep_OMP_SusC/RagA"/>
</dbReference>
<dbReference type="RefSeq" id="WP_143371480.1">
    <property type="nucleotide sequence ID" value="NZ_VJVZ01000001.1"/>
</dbReference>
<dbReference type="Pfam" id="PF07715">
    <property type="entry name" value="Plug"/>
    <property type="match status" value="1"/>
</dbReference>
<evidence type="ECO:0000256" key="7">
    <source>
        <dbReference type="ARBA" id="ARBA00023237"/>
    </source>
</evidence>
<keyword evidence="7 8" id="KW-0998">Cell outer membrane</keyword>
<organism evidence="13 14">
    <name type="scientific">Flavobacterium zepuense</name>
    <dbReference type="NCBI Taxonomy" id="2593302"/>
    <lineage>
        <taxon>Bacteria</taxon>
        <taxon>Pseudomonadati</taxon>
        <taxon>Bacteroidota</taxon>
        <taxon>Flavobacteriia</taxon>
        <taxon>Flavobacteriales</taxon>
        <taxon>Flavobacteriaceae</taxon>
        <taxon>Flavobacterium</taxon>
    </lineage>
</organism>
<accession>A0A552V9V8</accession>
<evidence type="ECO:0000256" key="6">
    <source>
        <dbReference type="ARBA" id="ARBA00023136"/>
    </source>
</evidence>
<keyword evidence="13" id="KW-0675">Receptor</keyword>
<dbReference type="EMBL" id="VJVZ01000001">
    <property type="protein sequence ID" value="TRW27254.1"/>
    <property type="molecule type" value="Genomic_DNA"/>
</dbReference>
<dbReference type="Gene3D" id="2.170.130.10">
    <property type="entry name" value="TonB-dependent receptor, plug domain"/>
    <property type="match status" value="1"/>
</dbReference>
<feature type="signal peptide" evidence="10">
    <location>
        <begin position="1"/>
        <end position="32"/>
    </location>
</feature>
<dbReference type="InterPro" id="IPR012910">
    <property type="entry name" value="Plug_dom"/>
</dbReference>
<evidence type="ECO:0000256" key="5">
    <source>
        <dbReference type="ARBA" id="ARBA00023077"/>
    </source>
</evidence>
<name>A0A552V9V8_9FLAO</name>
<evidence type="ECO:0000259" key="12">
    <source>
        <dbReference type="Pfam" id="PF07715"/>
    </source>
</evidence>
<dbReference type="SUPFAM" id="SSF49464">
    <property type="entry name" value="Carboxypeptidase regulatory domain-like"/>
    <property type="match status" value="1"/>
</dbReference>
<evidence type="ECO:0000256" key="8">
    <source>
        <dbReference type="PROSITE-ProRule" id="PRU01360"/>
    </source>
</evidence>
<evidence type="ECO:0000259" key="11">
    <source>
        <dbReference type="Pfam" id="PF00593"/>
    </source>
</evidence>
<evidence type="ECO:0000256" key="2">
    <source>
        <dbReference type="ARBA" id="ARBA00022448"/>
    </source>
</evidence>
<keyword evidence="6 8" id="KW-0472">Membrane</keyword>
<evidence type="ECO:0000256" key="9">
    <source>
        <dbReference type="RuleBase" id="RU003357"/>
    </source>
</evidence>
<keyword evidence="2 8" id="KW-0813">Transport</keyword>
<keyword evidence="10" id="KW-0732">Signal</keyword>
<keyword evidence="14" id="KW-1185">Reference proteome</keyword>
<feature type="chain" id="PRO_5022039160" evidence="10">
    <location>
        <begin position="33"/>
        <end position="1035"/>
    </location>
</feature>
<evidence type="ECO:0000313" key="13">
    <source>
        <dbReference type="EMBL" id="TRW27254.1"/>
    </source>
</evidence>
<comment type="caution">
    <text evidence="13">The sequence shown here is derived from an EMBL/GenBank/DDBJ whole genome shotgun (WGS) entry which is preliminary data.</text>
</comment>
<feature type="domain" description="TonB-dependent receptor-like beta-barrel" evidence="11">
    <location>
        <begin position="461"/>
        <end position="795"/>
    </location>
</feature>
<dbReference type="OrthoDB" id="9768177at2"/>
<evidence type="ECO:0000313" key="14">
    <source>
        <dbReference type="Proteomes" id="UP000320643"/>
    </source>
</evidence>
<proteinExistence type="inferred from homology"/>
<evidence type="ECO:0000256" key="10">
    <source>
        <dbReference type="SAM" id="SignalP"/>
    </source>
</evidence>
<dbReference type="FunFam" id="2.170.130.10:FF:000008">
    <property type="entry name" value="SusC/RagA family TonB-linked outer membrane protein"/>
    <property type="match status" value="1"/>
</dbReference>
<dbReference type="InterPro" id="IPR000531">
    <property type="entry name" value="Beta-barrel_TonB"/>
</dbReference>
<comment type="similarity">
    <text evidence="8 9">Belongs to the TonB-dependent receptor family.</text>
</comment>
<dbReference type="InterPro" id="IPR039426">
    <property type="entry name" value="TonB-dep_rcpt-like"/>
</dbReference>
<dbReference type="Pfam" id="PF13715">
    <property type="entry name" value="CarbopepD_reg_2"/>
    <property type="match status" value="1"/>
</dbReference>
<dbReference type="InterPro" id="IPR008969">
    <property type="entry name" value="CarboxyPept-like_regulatory"/>
</dbReference>
<dbReference type="SUPFAM" id="SSF56935">
    <property type="entry name" value="Porins"/>
    <property type="match status" value="1"/>
</dbReference>
<dbReference type="InterPro" id="IPR036942">
    <property type="entry name" value="Beta-barrel_TonB_sf"/>
</dbReference>
<feature type="domain" description="TonB-dependent receptor plug" evidence="12">
    <location>
        <begin position="134"/>
        <end position="240"/>
    </location>
</feature>
<dbReference type="InterPro" id="IPR037066">
    <property type="entry name" value="Plug_dom_sf"/>
</dbReference>
<evidence type="ECO:0000256" key="3">
    <source>
        <dbReference type="ARBA" id="ARBA00022452"/>
    </source>
</evidence>
<dbReference type="NCBIfam" id="TIGR04057">
    <property type="entry name" value="SusC_RagA_signa"/>
    <property type="match status" value="1"/>
</dbReference>
<keyword evidence="3 8" id="KW-1134">Transmembrane beta strand</keyword>
<evidence type="ECO:0000256" key="1">
    <source>
        <dbReference type="ARBA" id="ARBA00004571"/>
    </source>
</evidence>
<dbReference type="NCBIfam" id="TIGR04056">
    <property type="entry name" value="OMP_RagA_SusC"/>
    <property type="match status" value="1"/>
</dbReference>
<dbReference type="Proteomes" id="UP000320643">
    <property type="component" value="Unassembled WGS sequence"/>
</dbReference>
<keyword evidence="5 9" id="KW-0798">TonB box</keyword>
<dbReference type="InterPro" id="IPR023997">
    <property type="entry name" value="TonB-dep_OMP_SusC/RagA_CS"/>
</dbReference>
<dbReference type="GO" id="GO:0009279">
    <property type="term" value="C:cell outer membrane"/>
    <property type="evidence" value="ECO:0007669"/>
    <property type="project" value="UniProtKB-SubCell"/>
</dbReference>
<sequence length="1035" mass="111033">MKKKYNLNLRKVKWSVLVASSLLSTAPMLAHVADVPTISILQEPITGKIISKSDGMPLPGATVSIKGTSINTATDVDGNFSLPASSDNVVLVVSYMGFKTQEIPANGQTTINITLEEDQTQLEEVVVVGYGTVKKKDLTGAIGHVNGSDLKQQGVSDVTRTLQGRMAGVTVESSGGNPGAGSRILIRGVSSLNNANPLYIVDGVQVASISNLNSNDIESIDVLKDASAAAIYGSRAANGVVLVTTKSGKSGEPVFSLSTNLGVQRIIDKLDVLNAEQWANVNNAAQDAAGIPRLDIAQNPQSLGKGTDYQDAIYRDAMIRQYDMSVSGGSDSGKYSVSGGYVTQDGIVETTDFNRYNIRVKTETKKGIFRFGETVFLSRDKQTQMAGGWGGQGGNPVGSAVKMIPIFGIYDPEAIGGYGGAYGPVVNVANPLAQLHLEDITAENTNILVNAFAEASILPSLKYKLNLGYTNNSTHARDYYKRYEVGTLFTHPTNDLSESKSQNVLVLLENTLNFSKEFGKHSIQALAGYTYQKYNYNFTSSSKTDLPDGIAEIDAGAGTANVGGNSTESSLLSVLGRVIYSFDSRYTLTASVRRDGSSRFGSSNRYGTFPSVAVGWNISNEGFFQKLAETIPTLKLRVSYGELGNQEIGDYQYAASIASNINYVLGDGQTKWFGATQAAFSSPNIKWESTKTTNFGLDFGVLNGSLTGNIDYFYKKTSDILLNVPIPGSAGATSNPVVNAGTLSNHGLELGLNYGGKAGKLNYNVYGTFTSIKNKVDELGTGTQQIFGGQPTHHGASTTVTEAGGPVSGFYLIRDEGIFQTQAEVDNYVGPNGAPIQPNAAPGDVKFFDKNGDGIIDNNDRVYSGSPFPKFEYGFGFNLAYGNFDANVFFQGTSGNKIYNGLRQDLESTNLTYNYSTSVLNAWTPENTDTDMPRVISSDPNLNNRTSTRFLENGSYLRFKTLQIGYTLPSTLNSKIGISSLRIYLSADNLATFTKYKGYNPDLGRTGSIFDRGVDFGHVAYPLARTISTGVQLTF</sequence>
<evidence type="ECO:0000256" key="4">
    <source>
        <dbReference type="ARBA" id="ARBA00022692"/>
    </source>
</evidence>
<dbReference type="AlphaFoldDB" id="A0A552V9V8"/>
<dbReference type="PROSITE" id="PS52016">
    <property type="entry name" value="TONB_DEPENDENT_REC_3"/>
    <property type="match status" value="1"/>
</dbReference>
<reference evidence="13 14" key="1">
    <citation type="submission" date="2019-07" db="EMBL/GenBank/DDBJ databases">
        <title>Flavobacterium sp. nov., isolated from glacier ice.</title>
        <authorList>
            <person name="Liu Q."/>
            <person name="Xin Y.-H."/>
        </authorList>
    </citation>
    <scope>NUCLEOTIDE SEQUENCE [LARGE SCALE GENOMIC DNA]</scope>
    <source>
        <strain evidence="13 14">ZT4R6</strain>
    </source>
</reference>
<dbReference type="Gene3D" id="2.60.40.1120">
    <property type="entry name" value="Carboxypeptidase-like, regulatory domain"/>
    <property type="match status" value="1"/>
</dbReference>
<gene>
    <name evidence="13" type="ORF">FMM05_01040</name>
</gene>
<dbReference type="Gene3D" id="2.40.170.20">
    <property type="entry name" value="TonB-dependent receptor, beta-barrel domain"/>
    <property type="match status" value="1"/>
</dbReference>
<protein>
    <submittedName>
        <fullName evidence="13">TonB-dependent receptor</fullName>
    </submittedName>
</protein>
<dbReference type="Pfam" id="PF00593">
    <property type="entry name" value="TonB_dep_Rec_b-barrel"/>
    <property type="match status" value="1"/>
</dbReference>
<comment type="subcellular location">
    <subcellularLocation>
        <location evidence="1 8">Cell outer membrane</location>
        <topology evidence="1 8">Multi-pass membrane protein</topology>
    </subcellularLocation>
</comment>
<keyword evidence="4 8" id="KW-0812">Transmembrane</keyword>